<dbReference type="EMBL" id="CAMXCT010000001">
    <property type="protein sequence ID" value="CAI3972054.1"/>
    <property type="molecule type" value="Genomic_DNA"/>
</dbReference>
<dbReference type="Gene3D" id="3.90.870.10">
    <property type="entry name" value="DHBP synthase"/>
    <property type="match status" value="1"/>
</dbReference>
<dbReference type="NCBIfam" id="TIGR01120">
    <property type="entry name" value="rpiB"/>
    <property type="match status" value="1"/>
</dbReference>
<dbReference type="Pfam" id="PF01300">
    <property type="entry name" value="Sua5_yciO_yrdC"/>
    <property type="match status" value="1"/>
</dbReference>
<reference evidence="10 11" key="2">
    <citation type="submission" date="2024-05" db="EMBL/GenBank/DDBJ databases">
        <authorList>
            <person name="Chen Y."/>
            <person name="Shah S."/>
            <person name="Dougan E. K."/>
            <person name="Thang M."/>
            <person name="Chan C."/>
        </authorList>
    </citation>
    <scope>NUCLEOTIDE SEQUENCE [LARGE SCALE GENOMIC DNA]</scope>
</reference>
<dbReference type="SMART" id="SM00226">
    <property type="entry name" value="LMWPc"/>
    <property type="match status" value="1"/>
</dbReference>
<evidence type="ECO:0000256" key="1">
    <source>
        <dbReference type="ARBA" id="ARBA00008754"/>
    </source>
</evidence>
<dbReference type="EMBL" id="CAMXCT020000001">
    <property type="protein sequence ID" value="CAL1125429.1"/>
    <property type="molecule type" value="Genomic_DNA"/>
</dbReference>
<dbReference type="InterPro" id="IPR036196">
    <property type="entry name" value="Ptyr_pPase_sf"/>
</dbReference>
<dbReference type="InterPro" id="IPR051812">
    <property type="entry name" value="SPI_LacAB/RpiB"/>
</dbReference>
<feature type="domain" description="YrdC-like" evidence="8">
    <location>
        <begin position="15"/>
        <end position="210"/>
    </location>
</feature>
<evidence type="ECO:0000256" key="2">
    <source>
        <dbReference type="ARBA" id="ARBA00011063"/>
    </source>
</evidence>
<dbReference type="InterPro" id="IPR017867">
    <property type="entry name" value="Tyr_phospatase_low_mol_wt"/>
</dbReference>
<dbReference type="Pfam" id="PF02502">
    <property type="entry name" value="LacAB_rpiB"/>
    <property type="match status" value="1"/>
</dbReference>
<dbReference type="GO" id="GO:0004725">
    <property type="term" value="F:protein tyrosine phosphatase activity"/>
    <property type="evidence" value="ECO:0007669"/>
    <property type="project" value="InterPro"/>
</dbReference>
<reference evidence="9" key="1">
    <citation type="submission" date="2022-10" db="EMBL/GenBank/DDBJ databases">
        <authorList>
            <person name="Chen Y."/>
            <person name="Dougan E. K."/>
            <person name="Chan C."/>
            <person name="Rhodes N."/>
            <person name="Thang M."/>
        </authorList>
    </citation>
    <scope>NUCLEOTIDE SEQUENCE</scope>
</reference>
<dbReference type="Gene3D" id="3.40.50.2300">
    <property type="match status" value="1"/>
</dbReference>
<dbReference type="GO" id="GO:0016853">
    <property type="term" value="F:isomerase activity"/>
    <property type="evidence" value="ECO:0007669"/>
    <property type="project" value="UniProtKB-KW"/>
</dbReference>
<protein>
    <recommendedName>
        <fullName evidence="4">Threonylcarbamoyl-AMP synthase</fullName>
        <ecNumber evidence="3">3.1.3.2</ecNumber>
    </recommendedName>
</protein>
<comment type="caution">
    <text evidence="9">The sequence shown here is derived from an EMBL/GenBank/DDBJ whole genome shotgun (WGS) entry which is preliminary data.</text>
</comment>
<organism evidence="9">
    <name type="scientific">Cladocopium goreaui</name>
    <dbReference type="NCBI Taxonomy" id="2562237"/>
    <lineage>
        <taxon>Eukaryota</taxon>
        <taxon>Sar</taxon>
        <taxon>Alveolata</taxon>
        <taxon>Dinophyceae</taxon>
        <taxon>Suessiales</taxon>
        <taxon>Symbiodiniaceae</taxon>
        <taxon>Cladocopium</taxon>
    </lineage>
</organism>
<gene>
    <name evidence="9" type="ORF">C1SCF055_LOCUS644</name>
</gene>
<dbReference type="PANTHER" id="PTHR43732:SF1">
    <property type="entry name" value="RIBOSE 5-PHOSPHATE ISOMERASE"/>
    <property type="match status" value="1"/>
</dbReference>
<keyword evidence="6 10" id="KW-0413">Isomerase</keyword>
<dbReference type="AlphaFoldDB" id="A0A9P1BEL2"/>
<dbReference type="GO" id="GO:0003993">
    <property type="term" value="F:acid phosphatase activity"/>
    <property type="evidence" value="ECO:0007669"/>
    <property type="project" value="UniProtKB-EC"/>
</dbReference>
<evidence type="ECO:0000259" key="8">
    <source>
        <dbReference type="PROSITE" id="PS51163"/>
    </source>
</evidence>
<evidence type="ECO:0000256" key="6">
    <source>
        <dbReference type="ARBA" id="ARBA00023235"/>
    </source>
</evidence>
<dbReference type="SUPFAM" id="SSF52788">
    <property type="entry name" value="Phosphotyrosine protein phosphatases I"/>
    <property type="match status" value="1"/>
</dbReference>
<evidence type="ECO:0000313" key="11">
    <source>
        <dbReference type="Proteomes" id="UP001152797"/>
    </source>
</evidence>
<dbReference type="NCBIfam" id="NF004051">
    <property type="entry name" value="PRK05571.1"/>
    <property type="match status" value="1"/>
</dbReference>
<dbReference type="EC" id="3.1.3.2" evidence="3"/>
<dbReference type="PANTHER" id="PTHR43732">
    <property type="entry name" value="RIBOSE 5-PHOSPHATE ISOMERASE-RELATED"/>
    <property type="match status" value="1"/>
</dbReference>
<evidence type="ECO:0000256" key="7">
    <source>
        <dbReference type="PIRSR" id="PIRSR617867-1"/>
    </source>
</evidence>
<dbReference type="Pfam" id="PF01451">
    <property type="entry name" value="LMWPc"/>
    <property type="match status" value="1"/>
</dbReference>
<dbReference type="Gene3D" id="3.40.1400.10">
    <property type="entry name" value="Sugar-phosphate isomerase, RpiB/LacA/LacB"/>
    <property type="match status" value="1"/>
</dbReference>
<dbReference type="InterPro" id="IPR004785">
    <property type="entry name" value="RpiB"/>
</dbReference>
<dbReference type="InterPro" id="IPR003500">
    <property type="entry name" value="RpiB_LacA_LacB"/>
</dbReference>
<feature type="active site" description="Proton donor" evidence="7">
    <location>
        <position position="344"/>
    </location>
</feature>
<dbReference type="PROSITE" id="PS51163">
    <property type="entry name" value="YRDC"/>
    <property type="match status" value="1"/>
</dbReference>
<evidence type="ECO:0000256" key="3">
    <source>
        <dbReference type="ARBA" id="ARBA00012646"/>
    </source>
</evidence>
<dbReference type="Proteomes" id="UP001152797">
    <property type="component" value="Unassembled WGS sequence"/>
</dbReference>
<dbReference type="PRINTS" id="PR00719">
    <property type="entry name" value="LMWPTPASE"/>
</dbReference>
<comment type="similarity">
    <text evidence="2">Belongs to the low molecular weight phosphotyrosine protein phosphatase family.</text>
</comment>
<comment type="similarity">
    <text evidence="1">Belongs to the LacAB/RpiB family.</text>
</comment>
<keyword evidence="5" id="KW-0378">Hydrolase</keyword>
<dbReference type="GO" id="GO:0003725">
    <property type="term" value="F:double-stranded RNA binding"/>
    <property type="evidence" value="ECO:0007669"/>
    <property type="project" value="InterPro"/>
</dbReference>
<dbReference type="InterPro" id="IPR017945">
    <property type="entry name" value="DHBP_synth_RibB-like_a/b_dom"/>
</dbReference>
<dbReference type="SUPFAM" id="SSF89623">
    <property type="entry name" value="Ribose/Galactose isomerase RpiB/AlsB"/>
    <property type="match status" value="1"/>
</dbReference>
<evidence type="ECO:0000313" key="9">
    <source>
        <dbReference type="EMBL" id="CAI3972054.1"/>
    </source>
</evidence>
<accession>A0A9P1BEL2</accession>
<dbReference type="InterPro" id="IPR006070">
    <property type="entry name" value="Sua5-like_dom"/>
</dbReference>
<keyword evidence="11" id="KW-1185">Reference proteome</keyword>
<evidence type="ECO:0000256" key="4">
    <source>
        <dbReference type="ARBA" id="ARBA00015492"/>
    </source>
</evidence>
<name>A0A9P1BEL2_9DINO</name>
<proteinExistence type="inferred from homology"/>
<feature type="active site" description="Nucleophile" evidence="7">
    <location>
        <position position="227"/>
    </location>
</feature>
<dbReference type="SUPFAM" id="SSF55821">
    <property type="entry name" value="YrdC/RibB"/>
    <property type="match status" value="1"/>
</dbReference>
<evidence type="ECO:0000313" key="10">
    <source>
        <dbReference type="EMBL" id="CAL4759366.1"/>
    </source>
</evidence>
<dbReference type="InterPro" id="IPR023485">
    <property type="entry name" value="Ptyr_pPase"/>
</dbReference>
<evidence type="ECO:0000256" key="5">
    <source>
        <dbReference type="ARBA" id="ARBA00022801"/>
    </source>
</evidence>
<dbReference type="GO" id="GO:0005975">
    <property type="term" value="P:carbohydrate metabolic process"/>
    <property type="evidence" value="ECO:0007669"/>
    <property type="project" value="InterPro"/>
</dbReference>
<dbReference type="OrthoDB" id="2106730at2759"/>
<dbReference type="NCBIfam" id="TIGR00689">
    <property type="entry name" value="rpiB_lacA_lacB"/>
    <property type="match status" value="1"/>
</dbReference>
<dbReference type="EMBL" id="CAMXCT030000001">
    <property type="protein sequence ID" value="CAL4759366.1"/>
    <property type="molecule type" value="Genomic_DNA"/>
</dbReference>
<feature type="active site" evidence="7">
    <location>
        <position position="233"/>
    </location>
</feature>
<dbReference type="NCBIfam" id="TIGR00057">
    <property type="entry name" value="L-threonylcarbamoyladenylate synthase"/>
    <property type="match status" value="1"/>
</dbReference>
<dbReference type="InterPro" id="IPR036569">
    <property type="entry name" value="RpiB_LacA_LacB_sf"/>
</dbReference>
<sequence length="507" mass="54901">MPPVVIDIRSAEDLRDVVHRAVQALAEGRLVAFPTETVYGLAASALSEEAVDQLVAARGDVADQSLALAVKGAEDALDYVPDLSPLGQRLARRCWPGPVTLLVEDRHPEGLIQQLPQSVRELIATDGRVRLRSPAHPVILDVLRLLPGPVAIASANRSGAAESVTAEEVVQALDGNVQMVLDDGRSRFAQPASVVKVDNENYEIIRPGVVSDQVLKRLSGFMVLLVCTGNTCRSPMAEMIFRHMIAEKIGCKPEEVEDHGIIIMSAGIAAMMGGRASAESVSVCDSLGFDLRNHESQPLTPQLVRHADLILTMTRSHREAIVSEWPDAGRRTFALVQSGGDVADPIGGPVGRKTMQIAIGSDHRGYQVKTKIVELLKRLDHKVIDVGTDDTESVDYPDIAADVAHRVAKGECDRGILICGSGLGMCIAANKVPGIRAASCHDDLTAEMSRRHNNLNVLCLSADMLGEKLIDRMVEIWLKTEFEGGRHARRVEKITKLEHDIDCSEPS</sequence>